<proteinExistence type="predicted"/>
<name>A0A4P7ID23_9ACTN</name>
<organism evidence="2 3">
    <name type="scientific">Nocardioides seonyuensis</name>
    <dbReference type="NCBI Taxonomy" id="2518371"/>
    <lineage>
        <taxon>Bacteria</taxon>
        <taxon>Bacillati</taxon>
        <taxon>Actinomycetota</taxon>
        <taxon>Actinomycetes</taxon>
        <taxon>Propionibacteriales</taxon>
        <taxon>Nocardioidaceae</taxon>
        <taxon>Nocardioides</taxon>
    </lineage>
</organism>
<protein>
    <submittedName>
        <fullName evidence="2">FAD-dependent oxidoreductase</fullName>
    </submittedName>
</protein>
<dbReference type="PANTHER" id="PTHR42841">
    <property type="entry name" value="AMINE OXIDASE"/>
    <property type="match status" value="1"/>
</dbReference>
<dbReference type="OrthoDB" id="9767561at2"/>
<evidence type="ECO:0000259" key="1">
    <source>
        <dbReference type="Pfam" id="PF01593"/>
    </source>
</evidence>
<dbReference type="InterPro" id="IPR002937">
    <property type="entry name" value="Amino_oxidase"/>
</dbReference>
<gene>
    <name evidence="2" type="ORF">EXE58_05970</name>
</gene>
<dbReference type="EMBL" id="CP038436">
    <property type="protein sequence ID" value="QBX55044.1"/>
    <property type="molecule type" value="Genomic_DNA"/>
</dbReference>
<accession>A0A4P7ID23</accession>
<dbReference type="Gene3D" id="3.90.660.50">
    <property type="match status" value="1"/>
</dbReference>
<dbReference type="RefSeq" id="WP_135267012.1">
    <property type="nucleotide sequence ID" value="NZ_CP038436.1"/>
</dbReference>
<feature type="domain" description="Amine oxidase" evidence="1">
    <location>
        <begin position="12"/>
        <end position="408"/>
    </location>
</feature>
<dbReference type="GO" id="GO:0016491">
    <property type="term" value="F:oxidoreductase activity"/>
    <property type="evidence" value="ECO:0007669"/>
    <property type="project" value="InterPro"/>
</dbReference>
<dbReference type="Proteomes" id="UP000294853">
    <property type="component" value="Chromosome"/>
</dbReference>
<dbReference type="Pfam" id="PF01593">
    <property type="entry name" value="Amino_oxidase"/>
    <property type="match status" value="1"/>
</dbReference>
<evidence type="ECO:0000313" key="3">
    <source>
        <dbReference type="Proteomes" id="UP000294853"/>
    </source>
</evidence>
<dbReference type="PRINTS" id="PR00419">
    <property type="entry name" value="ADXRDTASE"/>
</dbReference>
<dbReference type="InterPro" id="IPR036188">
    <property type="entry name" value="FAD/NAD-bd_sf"/>
</dbReference>
<dbReference type="Gene3D" id="3.50.50.60">
    <property type="entry name" value="FAD/NAD(P)-binding domain"/>
    <property type="match status" value="1"/>
</dbReference>
<dbReference type="KEGG" id="nsn:EXE58_05970"/>
<reference evidence="2 3" key="1">
    <citation type="submission" date="2019-03" db="EMBL/GenBank/DDBJ databases">
        <title>Three New Species of Nocardioides, Nocardioides euryhalodurans sp. nov., Nocardioides seonyuensis sp. nov. and Nocardioides eburneoflavus sp. nov. Iolated from Soil.</title>
        <authorList>
            <person name="Roh S.G."/>
            <person name="Lee C."/>
            <person name="Kim M.-K."/>
            <person name="Kim S.B."/>
        </authorList>
    </citation>
    <scope>NUCLEOTIDE SEQUENCE [LARGE SCALE GENOMIC DNA]</scope>
    <source>
        <strain evidence="2 3">MMS17-SY207-3</strain>
    </source>
</reference>
<evidence type="ECO:0000313" key="2">
    <source>
        <dbReference type="EMBL" id="QBX55044.1"/>
    </source>
</evidence>
<dbReference type="SUPFAM" id="SSF51905">
    <property type="entry name" value="FAD/NAD(P)-binding domain"/>
    <property type="match status" value="1"/>
</dbReference>
<dbReference type="AlphaFoldDB" id="A0A4P7ID23"/>
<sequence length="414" mass="42901">MDTDVVVVGAGLSGLSAAQALLTHGLSVTVLEREQVVGGRQHTDTVDGFLLDRGFQVLNPAYPALAHGVDVAALGLQRFGAGVVVRRETGLATLAHPLRHPRLVPAGLRSGLLRPRELAALARWVGPTIASPKRAELAGPDVTVEAGWARSGVDGVLRREVLEPFLAGVVVEDGLETSDSFARLLVRMFALGVPGLPRDGMQALPAQLRGRVEAAGGTVRTGTPVAAVRPGGSGVTLQDGTFVAARAVVVAVSPEVVSDLVDAERVTMHGLTTWWFATAEAPSSSDMLAVDGTRSGPLVNTTVVSNAAPSYAPPGRHLVEATALIHPGSHVGDDEAREHAGRIWGASTSGWELLTRHDVPHALPAQPAPLRLTSPPRLGSGAYVCGDHRDTASIQGAIVSGRRVAQAVVADLAG</sequence>
<keyword evidence="3" id="KW-1185">Reference proteome</keyword>